<dbReference type="AlphaFoldDB" id="A0A074LG22"/>
<evidence type="ECO:0000256" key="2">
    <source>
        <dbReference type="ARBA" id="ARBA00010742"/>
    </source>
</evidence>
<dbReference type="OrthoDB" id="9802202at2"/>
<keyword evidence="3 4" id="KW-0732">Signal</keyword>
<comment type="caution">
    <text evidence="6">The sequence shown here is derived from an EMBL/GenBank/DDBJ whole genome shotgun (WGS) entry which is preliminary data.</text>
</comment>
<feature type="domain" description="SsuA/THI5-like" evidence="5">
    <location>
        <begin position="55"/>
        <end position="269"/>
    </location>
</feature>
<dbReference type="EMBL" id="JMIR01000044">
    <property type="protein sequence ID" value="KEO81161.1"/>
    <property type="molecule type" value="Genomic_DNA"/>
</dbReference>
<dbReference type="PANTHER" id="PTHR30024">
    <property type="entry name" value="ALIPHATIC SULFONATES-BINDING PROTEIN-RELATED"/>
    <property type="match status" value="1"/>
</dbReference>
<dbReference type="Gene3D" id="3.40.190.10">
    <property type="entry name" value="Periplasmic binding protein-like II"/>
    <property type="match status" value="2"/>
</dbReference>
<dbReference type="Proteomes" id="UP000027931">
    <property type="component" value="Unassembled WGS sequence"/>
</dbReference>
<dbReference type="GO" id="GO:0042597">
    <property type="term" value="C:periplasmic space"/>
    <property type="evidence" value="ECO:0007669"/>
    <property type="project" value="UniProtKB-SubCell"/>
</dbReference>
<proteinExistence type="inferred from homology"/>
<comment type="similarity">
    <text evidence="2">Belongs to the bacterial solute-binding protein SsuA/TauA family.</text>
</comment>
<evidence type="ECO:0000259" key="5">
    <source>
        <dbReference type="Pfam" id="PF09084"/>
    </source>
</evidence>
<evidence type="ECO:0000313" key="6">
    <source>
        <dbReference type="EMBL" id="KEO81161.1"/>
    </source>
</evidence>
<dbReference type="eggNOG" id="COG0715">
    <property type="taxonomic scope" value="Bacteria"/>
</dbReference>
<accession>A0A074LG22</accession>
<gene>
    <name evidence="6" type="ORF">EL26_22150</name>
</gene>
<name>A0A074LG22_9BACL</name>
<dbReference type="InterPro" id="IPR015168">
    <property type="entry name" value="SsuA/THI5"/>
</dbReference>
<dbReference type="RefSeq" id="WP_038093939.1">
    <property type="nucleotide sequence ID" value="NZ_JMIR01000044.1"/>
</dbReference>
<dbReference type="Pfam" id="PF09084">
    <property type="entry name" value="NMT1"/>
    <property type="match status" value="1"/>
</dbReference>
<reference evidence="6 7" key="1">
    <citation type="journal article" date="2013" name="Int. J. Syst. Evol. Microbiol.">
        <title>Tumebacillus flagellatus sp. nov., an alpha-amylase/pullulanase-producing bacterium isolated from cassava wastewater.</title>
        <authorList>
            <person name="Wang Q."/>
            <person name="Xie N."/>
            <person name="Qin Y."/>
            <person name="Shen N."/>
            <person name="Zhu J."/>
            <person name="Mi H."/>
            <person name="Huang R."/>
        </authorList>
    </citation>
    <scope>NUCLEOTIDE SEQUENCE [LARGE SCALE GENOMIC DNA]</scope>
    <source>
        <strain evidence="6 7">GST4</strain>
    </source>
</reference>
<keyword evidence="7" id="KW-1185">Reference proteome</keyword>
<dbReference type="SUPFAM" id="SSF53850">
    <property type="entry name" value="Periplasmic binding protein-like II"/>
    <property type="match status" value="1"/>
</dbReference>
<dbReference type="PROSITE" id="PS51257">
    <property type="entry name" value="PROKAR_LIPOPROTEIN"/>
    <property type="match status" value="1"/>
</dbReference>
<comment type="subcellular location">
    <subcellularLocation>
        <location evidence="1">Periplasm</location>
    </subcellularLocation>
</comment>
<organism evidence="6 7">
    <name type="scientific">Tumebacillus flagellatus</name>
    <dbReference type="NCBI Taxonomy" id="1157490"/>
    <lineage>
        <taxon>Bacteria</taxon>
        <taxon>Bacillati</taxon>
        <taxon>Bacillota</taxon>
        <taxon>Bacilli</taxon>
        <taxon>Bacillales</taxon>
        <taxon>Alicyclobacillaceae</taxon>
        <taxon>Tumebacillus</taxon>
    </lineage>
</organism>
<dbReference type="STRING" id="1157490.EL26_22150"/>
<evidence type="ECO:0000256" key="3">
    <source>
        <dbReference type="ARBA" id="ARBA00022729"/>
    </source>
</evidence>
<evidence type="ECO:0000256" key="4">
    <source>
        <dbReference type="SAM" id="SignalP"/>
    </source>
</evidence>
<evidence type="ECO:0000256" key="1">
    <source>
        <dbReference type="ARBA" id="ARBA00004418"/>
    </source>
</evidence>
<protein>
    <recommendedName>
        <fullName evidence="5">SsuA/THI5-like domain-containing protein</fullName>
    </recommendedName>
</protein>
<sequence>MLHWKKVAMSTSLGAMLFTLTACGGESSTAPNTADPAQKAETVRVTEVIRSIFYAPQYVAIEKGYFRDEGLDVKLDTAWGGDKAATRVLAGQDEVALVGAETTIFVQQQGSPDALVSFAQCTQRDGSFLVARQNVTNFDWSMLKGKSLLGSRAGSMPEMVSEYVQKQHGIKPLTDNEIIQNIAFDNQAAAFASGTGDFFQAFEPAASLLEKQGQGRVVASFGQDGGKLPYTVFMAKDSYLKSHPQTAQKFTNAVQKAQTYLHTASPEEAATVIKPYFTDVDQDILVNVIKRYQQSDSWPTDTLIDQQEFDNMKKIMKDAGQLQQDVPYEKVVQPSFAEKAKQN</sequence>
<dbReference type="PANTHER" id="PTHR30024:SF47">
    <property type="entry name" value="TAURINE-BINDING PERIPLASMIC PROTEIN"/>
    <property type="match status" value="1"/>
</dbReference>
<feature type="signal peptide" evidence="4">
    <location>
        <begin position="1"/>
        <end position="24"/>
    </location>
</feature>
<feature type="chain" id="PRO_5038331343" description="SsuA/THI5-like domain-containing protein" evidence="4">
    <location>
        <begin position="25"/>
        <end position="343"/>
    </location>
</feature>
<evidence type="ECO:0000313" key="7">
    <source>
        <dbReference type="Proteomes" id="UP000027931"/>
    </source>
</evidence>